<dbReference type="AlphaFoldDB" id="A0A1H6EE05"/>
<dbReference type="Pfam" id="PF10604">
    <property type="entry name" value="Polyketide_cyc2"/>
    <property type="match status" value="1"/>
</dbReference>
<evidence type="ECO:0000313" key="1">
    <source>
        <dbReference type="EMBL" id="SEG96048.1"/>
    </source>
</evidence>
<proteinExistence type="predicted"/>
<protein>
    <submittedName>
        <fullName evidence="1">Polyketide cyclase / dehydrase and lipid transport</fullName>
    </submittedName>
</protein>
<gene>
    <name evidence="1" type="ORF">SAMN05444920_109261</name>
</gene>
<sequence>MSSIVIDAPAGKVWQLLADMRSWPQWRSDAYVIELGEMKPDAPFRWNIRGQAIKSTFAVVEPERELAWTGVAMGYVKAIDRMRLEAAGDGRTRVTIEESMAGPLLTLFYSSAKLRKGHEDMLHMLKTAAEG</sequence>
<organism evidence="1 2">
    <name type="scientific">Nonomuraea solani</name>
    <dbReference type="NCBI Taxonomy" id="1144553"/>
    <lineage>
        <taxon>Bacteria</taxon>
        <taxon>Bacillati</taxon>
        <taxon>Actinomycetota</taxon>
        <taxon>Actinomycetes</taxon>
        <taxon>Streptosporangiales</taxon>
        <taxon>Streptosporangiaceae</taxon>
        <taxon>Nonomuraea</taxon>
    </lineage>
</organism>
<keyword evidence="2" id="KW-1185">Reference proteome</keyword>
<dbReference type="EMBL" id="FNVT01000009">
    <property type="protein sequence ID" value="SEG96048.1"/>
    <property type="molecule type" value="Genomic_DNA"/>
</dbReference>
<dbReference type="InterPro" id="IPR023393">
    <property type="entry name" value="START-like_dom_sf"/>
</dbReference>
<reference evidence="1 2" key="1">
    <citation type="submission" date="2016-10" db="EMBL/GenBank/DDBJ databases">
        <authorList>
            <person name="de Groot N.N."/>
        </authorList>
    </citation>
    <scope>NUCLEOTIDE SEQUENCE [LARGE SCALE GENOMIC DNA]</scope>
    <source>
        <strain evidence="1 2">CGMCC 4.7037</strain>
    </source>
</reference>
<accession>A0A1H6EE05</accession>
<dbReference type="CDD" id="cd07822">
    <property type="entry name" value="SRPBCC_4"/>
    <property type="match status" value="1"/>
</dbReference>
<dbReference type="SUPFAM" id="SSF55961">
    <property type="entry name" value="Bet v1-like"/>
    <property type="match status" value="1"/>
</dbReference>
<dbReference type="InterPro" id="IPR019587">
    <property type="entry name" value="Polyketide_cyclase/dehydratase"/>
</dbReference>
<dbReference type="Gene3D" id="3.30.530.20">
    <property type="match status" value="1"/>
</dbReference>
<dbReference type="RefSeq" id="WP_200824338.1">
    <property type="nucleotide sequence ID" value="NZ_FNVT01000009.1"/>
</dbReference>
<evidence type="ECO:0000313" key="2">
    <source>
        <dbReference type="Proteomes" id="UP000236732"/>
    </source>
</evidence>
<dbReference type="Proteomes" id="UP000236732">
    <property type="component" value="Unassembled WGS sequence"/>
</dbReference>
<name>A0A1H6EE05_9ACTN</name>